<evidence type="ECO:0000313" key="3">
    <source>
        <dbReference type="EMBL" id="GAA4288307.1"/>
    </source>
</evidence>
<evidence type="ECO:0000256" key="1">
    <source>
        <dbReference type="ARBA" id="ARBA00008710"/>
    </source>
</evidence>
<gene>
    <name evidence="3" type="ORF">GCM10022262_26670</name>
</gene>
<dbReference type="NCBIfam" id="TIGR00026">
    <property type="entry name" value="hi_GC_TIGR00026"/>
    <property type="match status" value="1"/>
</dbReference>
<dbReference type="PANTHER" id="PTHR39428">
    <property type="entry name" value="F420H(2)-DEPENDENT QUINONE REDUCTASE RV1261C"/>
    <property type="match status" value="1"/>
</dbReference>
<dbReference type="InterPro" id="IPR023393">
    <property type="entry name" value="START-like_dom_sf"/>
</dbReference>
<organism evidence="3 4">
    <name type="scientific">Georgenia daeguensis</name>
    <dbReference type="NCBI Taxonomy" id="908355"/>
    <lineage>
        <taxon>Bacteria</taxon>
        <taxon>Bacillati</taxon>
        <taxon>Actinomycetota</taxon>
        <taxon>Actinomycetes</taxon>
        <taxon>Micrococcales</taxon>
        <taxon>Bogoriellaceae</taxon>
        <taxon>Georgenia</taxon>
    </lineage>
</organism>
<dbReference type="PANTHER" id="PTHR39428:SF1">
    <property type="entry name" value="F420H(2)-DEPENDENT QUINONE REDUCTASE RV1261C"/>
    <property type="match status" value="1"/>
</dbReference>
<dbReference type="Proteomes" id="UP001499841">
    <property type="component" value="Unassembled WGS sequence"/>
</dbReference>
<reference evidence="4" key="1">
    <citation type="journal article" date="2019" name="Int. J. Syst. Evol. Microbiol.">
        <title>The Global Catalogue of Microorganisms (GCM) 10K type strain sequencing project: providing services to taxonomists for standard genome sequencing and annotation.</title>
        <authorList>
            <consortium name="The Broad Institute Genomics Platform"/>
            <consortium name="The Broad Institute Genome Sequencing Center for Infectious Disease"/>
            <person name="Wu L."/>
            <person name="Ma J."/>
        </authorList>
    </citation>
    <scope>NUCLEOTIDE SEQUENCE [LARGE SCALE GENOMIC DNA]</scope>
    <source>
        <strain evidence="4">JCM 17459</strain>
    </source>
</reference>
<dbReference type="Gene3D" id="2.30.110.10">
    <property type="entry name" value="Electron Transport, Fmn-binding Protein, Chain A"/>
    <property type="match status" value="1"/>
</dbReference>
<comment type="similarity">
    <text evidence="1">Belongs to the F420H(2)-dependent quinone reductase family.</text>
</comment>
<keyword evidence="4" id="KW-1185">Reference proteome</keyword>
<proteinExistence type="inferred from homology"/>
<sequence>MPAEPSHPTTAPWRTRLEHVVDTRSAGLAVWLLRRTRGRLARLWRRRALVLVTRGRRSGRSRAVPLQYFPDGGSMVVVAANSGLDRAPGWYHNLTAEPRAVVDVDGRRVRVRAEELSPAETEAFWPRVLSTAPDYARYPRRTTRRLPLVRLVPDPAELDPARTGGRRPVTVRSSVTVARPAEVVFDYLTDIEREPEWNEALSAVEPLTPGPLAAGSRYRARFAVTGESVIEYVRLDRPDRWETRSTSDLLLVHLTGRITPRPGGACRVELLTELEPRGLLRPARPFLGPRMSSSWEHHLRVVRQRLERQAPGGTP</sequence>
<dbReference type="SUPFAM" id="SSF50475">
    <property type="entry name" value="FMN-binding split barrel"/>
    <property type="match status" value="1"/>
</dbReference>
<dbReference type="EMBL" id="BAABBA010000013">
    <property type="protein sequence ID" value="GAA4288307.1"/>
    <property type="molecule type" value="Genomic_DNA"/>
</dbReference>
<dbReference type="InterPro" id="IPR004378">
    <property type="entry name" value="F420H2_quin_Rdtase"/>
</dbReference>
<protein>
    <recommendedName>
        <fullName evidence="5">Nitroreductase family deazaflavin-dependent oxidoreductase</fullName>
    </recommendedName>
</protein>
<dbReference type="RefSeq" id="WP_345042064.1">
    <property type="nucleotide sequence ID" value="NZ_BAABBA010000013.1"/>
</dbReference>
<comment type="caution">
    <text evidence="3">The sequence shown here is derived from an EMBL/GenBank/DDBJ whole genome shotgun (WGS) entry which is preliminary data.</text>
</comment>
<dbReference type="SUPFAM" id="SSF55961">
    <property type="entry name" value="Bet v1-like"/>
    <property type="match status" value="1"/>
</dbReference>
<dbReference type="Gene3D" id="3.30.530.20">
    <property type="match status" value="1"/>
</dbReference>
<dbReference type="Pfam" id="PF10604">
    <property type="entry name" value="Polyketide_cyc2"/>
    <property type="match status" value="1"/>
</dbReference>
<evidence type="ECO:0000313" key="4">
    <source>
        <dbReference type="Proteomes" id="UP001499841"/>
    </source>
</evidence>
<accession>A0ABP8EWX5</accession>
<dbReference type="InterPro" id="IPR012349">
    <property type="entry name" value="Split_barrel_FMN-bd"/>
</dbReference>
<evidence type="ECO:0000256" key="2">
    <source>
        <dbReference type="ARBA" id="ARBA00049106"/>
    </source>
</evidence>
<name>A0ABP8EWX5_9MICO</name>
<evidence type="ECO:0008006" key="5">
    <source>
        <dbReference type="Google" id="ProtNLM"/>
    </source>
</evidence>
<comment type="catalytic activity">
    <reaction evidence="2">
        <text>oxidized coenzyme F420-(gamma-L-Glu)(n) + a quinol + H(+) = reduced coenzyme F420-(gamma-L-Glu)(n) + a quinone</text>
        <dbReference type="Rhea" id="RHEA:39663"/>
        <dbReference type="Rhea" id="RHEA-COMP:12939"/>
        <dbReference type="Rhea" id="RHEA-COMP:14378"/>
        <dbReference type="ChEBI" id="CHEBI:15378"/>
        <dbReference type="ChEBI" id="CHEBI:24646"/>
        <dbReference type="ChEBI" id="CHEBI:132124"/>
        <dbReference type="ChEBI" id="CHEBI:133980"/>
        <dbReference type="ChEBI" id="CHEBI:139511"/>
    </reaction>
</comment>
<dbReference type="Pfam" id="PF04075">
    <property type="entry name" value="F420H2_quin_red"/>
    <property type="match status" value="1"/>
</dbReference>
<dbReference type="InterPro" id="IPR019587">
    <property type="entry name" value="Polyketide_cyclase/dehydratase"/>
</dbReference>